<dbReference type="Proteomes" id="UP000265663">
    <property type="component" value="Unassembled WGS sequence"/>
</dbReference>
<dbReference type="AlphaFoldDB" id="A0A3M7MBX4"/>
<keyword evidence="2" id="KW-1185">Reference proteome</keyword>
<sequence>MVIVLDDGMSSQSVSHPHRALLVEREIAVKIFYLLPFDWAADDSLYHTKAIDLFDASAKGGVSIYDPLPGVLKLLDANSGWEIECVTSNVRAAEFCGQRHKTFLEWGTRICILEFLCALLEVEFHSNGCSRLFSHIAL</sequence>
<protein>
    <submittedName>
        <fullName evidence="1">Uncharacterized protein</fullName>
    </submittedName>
</protein>
<dbReference type="EMBL" id="KE747829">
    <property type="protein sequence ID" value="RMZ71967.1"/>
    <property type="molecule type" value="Genomic_DNA"/>
</dbReference>
<organism evidence="1 2">
    <name type="scientific">Pyrenophora seminiperda CCB06</name>
    <dbReference type="NCBI Taxonomy" id="1302712"/>
    <lineage>
        <taxon>Eukaryota</taxon>
        <taxon>Fungi</taxon>
        <taxon>Dikarya</taxon>
        <taxon>Ascomycota</taxon>
        <taxon>Pezizomycotina</taxon>
        <taxon>Dothideomycetes</taxon>
        <taxon>Pleosporomycetidae</taxon>
        <taxon>Pleosporales</taxon>
        <taxon>Pleosporineae</taxon>
        <taxon>Pleosporaceae</taxon>
        <taxon>Pyrenophora</taxon>
    </lineage>
</organism>
<gene>
    <name evidence="1" type="ORF">GMOD_00006951</name>
</gene>
<evidence type="ECO:0000313" key="2">
    <source>
        <dbReference type="Proteomes" id="UP000265663"/>
    </source>
</evidence>
<name>A0A3M7MBX4_9PLEO</name>
<proteinExistence type="predicted"/>
<accession>A0A3M7MBX4</accession>
<reference evidence="1 2" key="1">
    <citation type="journal article" date="2014" name="PLoS ONE">
        <title>De novo Genome Assembly of the Fungal Plant Pathogen Pyrenophora semeniperda.</title>
        <authorList>
            <person name="Soliai M.M."/>
            <person name="Meyer S.E."/>
            <person name="Udall J.A."/>
            <person name="Elzinga D.E."/>
            <person name="Hermansen R.A."/>
            <person name="Bodily P.M."/>
            <person name="Hart A.A."/>
            <person name="Coleman C.E."/>
        </authorList>
    </citation>
    <scope>NUCLEOTIDE SEQUENCE [LARGE SCALE GENOMIC DNA]</scope>
    <source>
        <strain evidence="1 2">CCB06</strain>
        <tissue evidence="1">Mycelium</tissue>
    </source>
</reference>
<evidence type="ECO:0000313" key="1">
    <source>
        <dbReference type="EMBL" id="RMZ71967.1"/>
    </source>
</evidence>